<evidence type="ECO:0000256" key="3">
    <source>
        <dbReference type="ARBA" id="ARBA00022777"/>
    </source>
</evidence>
<reference evidence="6" key="1">
    <citation type="submission" date="2014-07" db="EMBL/GenBank/DDBJ databases">
        <title>Identification of a novel salt tolerance gene in wild soybean by whole-genome sequencing.</title>
        <authorList>
            <person name="Lam H.-M."/>
            <person name="Qi X."/>
            <person name="Li M.-W."/>
            <person name="Liu X."/>
            <person name="Xie M."/>
            <person name="Ni M."/>
            <person name="Xu X."/>
        </authorList>
    </citation>
    <scope>NUCLEOTIDE SEQUENCE [LARGE SCALE GENOMIC DNA]</scope>
    <source>
        <tissue evidence="6">Root</tissue>
    </source>
</reference>
<evidence type="ECO:0000256" key="1">
    <source>
        <dbReference type="ARBA" id="ARBA00022679"/>
    </source>
</evidence>
<evidence type="ECO:0000313" key="6">
    <source>
        <dbReference type="EMBL" id="KHN37938.1"/>
    </source>
</evidence>
<organism evidence="6">
    <name type="scientific">Glycine soja</name>
    <name type="common">Wild soybean</name>
    <dbReference type="NCBI Taxonomy" id="3848"/>
    <lineage>
        <taxon>Eukaryota</taxon>
        <taxon>Viridiplantae</taxon>
        <taxon>Streptophyta</taxon>
        <taxon>Embryophyta</taxon>
        <taxon>Tracheophyta</taxon>
        <taxon>Spermatophyta</taxon>
        <taxon>Magnoliopsida</taxon>
        <taxon>eudicotyledons</taxon>
        <taxon>Gunneridae</taxon>
        <taxon>Pentapetalae</taxon>
        <taxon>rosids</taxon>
        <taxon>fabids</taxon>
        <taxon>Fabales</taxon>
        <taxon>Fabaceae</taxon>
        <taxon>Papilionoideae</taxon>
        <taxon>50 kb inversion clade</taxon>
        <taxon>NPAAA clade</taxon>
        <taxon>indigoferoid/millettioid clade</taxon>
        <taxon>Phaseoleae</taxon>
        <taxon>Glycine</taxon>
        <taxon>Glycine subgen. Soja</taxon>
    </lineage>
</organism>
<evidence type="ECO:0000256" key="2">
    <source>
        <dbReference type="ARBA" id="ARBA00022741"/>
    </source>
</evidence>
<dbReference type="SUPFAM" id="SSF56112">
    <property type="entry name" value="Protein kinase-like (PK-like)"/>
    <property type="match status" value="1"/>
</dbReference>
<dbReference type="InterPro" id="IPR011009">
    <property type="entry name" value="Kinase-like_dom_sf"/>
</dbReference>
<keyword evidence="1 6" id="KW-0808">Transferase</keyword>
<dbReference type="GO" id="GO:0004674">
    <property type="term" value="F:protein serine/threonine kinase activity"/>
    <property type="evidence" value="ECO:0007669"/>
    <property type="project" value="UniProtKB-EC"/>
</dbReference>
<protein>
    <submittedName>
        <fullName evidence="6">Receptor-like protein kinase THESEUS 1</fullName>
        <ecNumber evidence="6">2.7.11.1</ecNumber>
    </submittedName>
</protein>
<evidence type="ECO:0000256" key="4">
    <source>
        <dbReference type="ARBA" id="ARBA00022840"/>
    </source>
</evidence>
<sequence length="85" mass="9774">MSNGSLDRYLRGRDTEALSWKKRLEICIGTARALHYLHAGVKRIIIHRDVGLANILLNDNMEPKLASFDLAYREHILCQSQNQLK</sequence>
<feature type="domain" description="Protein kinase" evidence="5">
    <location>
        <begin position="1"/>
        <end position="85"/>
    </location>
</feature>
<dbReference type="EC" id="2.7.11.1" evidence="6"/>
<name>A0A0B2RZV8_GLYSO</name>
<evidence type="ECO:0000259" key="5">
    <source>
        <dbReference type="PROSITE" id="PS50011"/>
    </source>
</evidence>
<gene>
    <name evidence="6" type="ORF">glysoja_042367</name>
</gene>
<dbReference type="EMBL" id="KN646772">
    <property type="protein sequence ID" value="KHN37938.1"/>
    <property type="molecule type" value="Genomic_DNA"/>
</dbReference>
<dbReference type="InterPro" id="IPR001245">
    <property type="entry name" value="Ser-Thr/Tyr_kinase_cat_dom"/>
</dbReference>
<dbReference type="InterPro" id="IPR000719">
    <property type="entry name" value="Prot_kinase_dom"/>
</dbReference>
<dbReference type="Proteomes" id="UP000053555">
    <property type="component" value="Unassembled WGS sequence"/>
</dbReference>
<proteinExistence type="predicted"/>
<keyword evidence="4" id="KW-0067">ATP-binding</keyword>
<dbReference type="GO" id="GO:0005524">
    <property type="term" value="F:ATP binding"/>
    <property type="evidence" value="ECO:0007669"/>
    <property type="project" value="UniProtKB-KW"/>
</dbReference>
<dbReference type="Pfam" id="PF07714">
    <property type="entry name" value="PK_Tyr_Ser-Thr"/>
    <property type="match status" value="1"/>
</dbReference>
<dbReference type="PROSITE" id="PS50011">
    <property type="entry name" value="PROTEIN_KINASE_DOM"/>
    <property type="match status" value="1"/>
</dbReference>
<keyword evidence="2" id="KW-0547">Nucleotide-binding</keyword>
<keyword evidence="3 6" id="KW-0418">Kinase</keyword>
<dbReference type="AlphaFoldDB" id="A0A0B2RZV8"/>
<accession>A0A0B2RZV8</accession>
<dbReference type="Gene3D" id="1.10.510.10">
    <property type="entry name" value="Transferase(Phosphotransferase) domain 1"/>
    <property type="match status" value="1"/>
</dbReference>
<keyword evidence="6" id="KW-0675">Receptor</keyword>
<dbReference type="InterPro" id="IPR052059">
    <property type="entry name" value="CR_Ser/Thr_kinase"/>
</dbReference>
<dbReference type="PANTHER" id="PTHR47973">
    <property type="entry name" value="CYSTEINE-RICH RECEPTOR-LIKE PROTEIN KINASE 3"/>
    <property type="match status" value="1"/>
</dbReference>